<dbReference type="EMBL" id="LN679311">
    <property type="protein sequence ID" value="CEL56323.1"/>
    <property type="molecule type" value="Genomic_DNA"/>
</dbReference>
<keyword evidence="3" id="KW-1185">Reference proteome</keyword>
<evidence type="ECO:0000256" key="1">
    <source>
        <dbReference type="SAM" id="MobiDB-lite"/>
    </source>
</evidence>
<organism evidence="2 3">
    <name type="scientific">Thanatephorus cucumeris (strain AG1-IB / isolate 7/3/14)</name>
    <name type="common">Lettuce bottom rot fungus</name>
    <name type="synonym">Rhizoctonia solani</name>
    <dbReference type="NCBI Taxonomy" id="1108050"/>
    <lineage>
        <taxon>Eukaryota</taxon>
        <taxon>Fungi</taxon>
        <taxon>Dikarya</taxon>
        <taxon>Basidiomycota</taxon>
        <taxon>Agaricomycotina</taxon>
        <taxon>Agaricomycetes</taxon>
        <taxon>Cantharellales</taxon>
        <taxon>Ceratobasidiaceae</taxon>
        <taxon>Rhizoctonia</taxon>
        <taxon>Rhizoctonia solani AG-1</taxon>
    </lineage>
</organism>
<feature type="compositionally biased region" description="Basic and acidic residues" evidence="1">
    <location>
        <begin position="1"/>
        <end position="17"/>
    </location>
</feature>
<feature type="region of interest" description="Disordered" evidence="1">
    <location>
        <begin position="1"/>
        <end position="22"/>
    </location>
</feature>
<evidence type="ECO:0000313" key="3">
    <source>
        <dbReference type="Proteomes" id="UP000059188"/>
    </source>
</evidence>
<name>A0A0B7FJA7_THACB</name>
<accession>A0A0B7FJA7</accession>
<sequence length="95" mass="9810">MSADTSREQGTPDRPEDSPEAQRQGLLGCLGLASNANKAKTATPTDAASGFAADLKKLCRTLSCWACIDTLPGGIGICCSVHVVAVECRSEEAQG</sequence>
<gene>
    <name evidence="2" type="ORF">RSOLAG1IB_11894</name>
</gene>
<evidence type="ECO:0000313" key="2">
    <source>
        <dbReference type="EMBL" id="CEL56323.1"/>
    </source>
</evidence>
<protein>
    <submittedName>
        <fullName evidence="2">Uncharacterized protein</fullName>
    </submittedName>
</protein>
<proteinExistence type="predicted"/>
<reference evidence="2 3" key="1">
    <citation type="submission" date="2014-11" db="EMBL/GenBank/DDBJ databases">
        <authorList>
            <person name="Wibberg Daniel"/>
        </authorList>
    </citation>
    <scope>NUCLEOTIDE SEQUENCE [LARGE SCALE GENOMIC DNA]</scope>
    <source>
        <strain evidence="2">Rhizoctonia solani AG1-IB 7/3/14</strain>
    </source>
</reference>
<dbReference type="Proteomes" id="UP000059188">
    <property type="component" value="Unassembled WGS sequence"/>
</dbReference>
<dbReference type="AlphaFoldDB" id="A0A0B7FJA7"/>